<dbReference type="RefSeq" id="WP_154484182.1">
    <property type="nucleotide sequence ID" value="NZ_VULR01000008.1"/>
</dbReference>
<proteinExistence type="predicted"/>
<dbReference type="AlphaFoldDB" id="A0A844FHQ4"/>
<dbReference type="EMBL" id="VULR01000008">
    <property type="protein sequence ID" value="MSS43500.1"/>
    <property type="molecule type" value="Genomic_DNA"/>
</dbReference>
<dbReference type="Proteomes" id="UP000462760">
    <property type="component" value="Unassembled WGS sequence"/>
</dbReference>
<evidence type="ECO:0000313" key="2">
    <source>
        <dbReference type="Proteomes" id="UP000462760"/>
    </source>
</evidence>
<accession>A0A844FHQ4</accession>
<name>A0A844FHQ4_9FIRM</name>
<protein>
    <submittedName>
        <fullName evidence="1">Uncharacterized protein</fullName>
    </submittedName>
</protein>
<reference evidence="1 2" key="1">
    <citation type="submission" date="2019-08" db="EMBL/GenBank/DDBJ databases">
        <title>In-depth cultivation of the pig gut microbiome towards novel bacterial diversity and tailored functional studies.</title>
        <authorList>
            <person name="Wylensek D."/>
            <person name="Hitch T.C.A."/>
            <person name="Clavel T."/>
        </authorList>
    </citation>
    <scope>NUCLEOTIDE SEQUENCE [LARGE SCALE GENOMIC DNA]</scope>
    <source>
        <strain evidence="1 2">Med78-601-WT-4W-RMD-3</strain>
    </source>
</reference>
<gene>
    <name evidence="1" type="ORF">FYJ27_07125</name>
</gene>
<organism evidence="1 2">
    <name type="scientific">Anaerosalibacter bizertensis</name>
    <dbReference type="NCBI Taxonomy" id="932217"/>
    <lineage>
        <taxon>Bacteria</taxon>
        <taxon>Bacillati</taxon>
        <taxon>Bacillota</taxon>
        <taxon>Tissierellia</taxon>
        <taxon>Tissierellales</taxon>
        <taxon>Sporanaerobacteraceae</taxon>
        <taxon>Anaerosalibacter</taxon>
    </lineage>
</organism>
<dbReference type="OrthoDB" id="1708324at2"/>
<sequence length="66" mass="7988">MKLRLVPKSQIKKAYEREYRENKLDIKDRLETDSIDKVPEELFLILSETLNFIEKVYKGEEENENK</sequence>
<evidence type="ECO:0000313" key="1">
    <source>
        <dbReference type="EMBL" id="MSS43500.1"/>
    </source>
</evidence>
<comment type="caution">
    <text evidence="1">The sequence shown here is derived from an EMBL/GenBank/DDBJ whole genome shotgun (WGS) entry which is preliminary data.</text>
</comment>